<dbReference type="PRINTS" id="PR01438">
    <property type="entry name" value="UNVRSLSTRESS"/>
</dbReference>
<evidence type="ECO:0000256" key="1">
    <source>
        <dbReference type="ARBA" id="ARBA00008791"/>
    </source>
</evidence>
<dbReference type="InterPro" id="IPR006015">
    <property type="entry name" value="Universal_stress_UspA"/>
</dbReference>
<accession>A0ABD6DP29</accession>
<proteinExistence type="inferred from homology"/>
<dbReference type="Proteomes" id="UP001597034">
    <property type="component" value="Unassembled WGS sequence"/>
</dbReference>
<reference evidence="3 4" key="1">
    <citation type="journal article" date="2019" name="Int. J. Syst. Evol. Microbiol.">
        <title>The Global Catalogue of Microorganisms (GCM) 10K type strain sequencing project: providing services to taxonomists for standard genome sequencing and annotation.</title>
        <authorList>
            <consortium name="The Broad Institute Genomics Platform"/>
            <consortium name="The Broad Institute Genome Sequencing Center for Infectious Disease"/>
            <person name="Wu L."/>
            <person name="Ma J."/>
        </authorList>
    </citation>
    <scope>NUCLEOTIDE SEQUENCE [LARGE SCALE GENOMIC DNA]</scope>
    <source>
        <strain evidence="3 4">CGMCC 1.10390</strain>
    </source>
</reference>
<feature type="domain" description="UspA" evidence="2">
    <location>
        <begin position="145"/>
        <end position="281"/>
    </location>
</feature>
<dbReference type="SUPFAM" id="SSF52402">
    <property type="entry name" value="Adenine nucleotide alpha hydrolases-like"/>
    <property type="match status" value="2"/>
</dbReference>
<sequence>MFEQILVPTDGSECATSAVGYAEDLASHYDATVHVLSVLDSRSAENAPEQEQSGSRAEAIVDEAGAEVSEADLPVERAVRSGVPYRVILEYVSDADIDIVVMGTHGRTGVERYLLGSVTEKVLRRSDVPVLTVRDTADGSVHYPYESVLIPTDGSAAAEAAADVGLDVAGRYGSRLNVVSIVDAFSMGLDVRSELMTDALEEAAEEAVDSIADRADDSVAGVETAVGYGRPYKKLRRYIEDNDVDLVVMGTHGRTGLERYLLGSVTEKIVRTSPVPVLTIRSVDTDAD</sequence>
<dbReference type="AlphaFoldDB" id="A0ABD6DP29"/>
<comment type="caution">
    <text evidence="3">The sequence shown here is derived from an EMBL/GenBank/DDBJ whole genome shotgun (WGS) entry which is preliminary data.</text>
</comment>
<dbReference type="InterPro" id="IPR006016">
    <property type="entry name" value="UspA"/>
</dbReference>
<evidence type="ECO:0000259" key="2">
    <source>
        <dbReference type="Pfam" id="PF00582"/>
    </source>
</evidence>
<dbReference type="Pfam" id="PF00582">
    <property type="entry name" value="Usp"/>
    <property type="match status" value="2"/>
</dbReference>
<dbReference type="Gene3D" id="3.40.50.620">
    <property type="entry name" value="HUPs"/>
    <property type="match status" value="2"/>
</dbReference>
<feature type="domain" description="UspA" evidence="2">
    <location>
        <begin position="1"/>
        <end position="134"/>
    </location>
</feature>
<dbReference type="RefSeq" id="WP_256401463.1">
    <property type="nucleotide sequence ID" value="NZ_JANHJR010000004.1"/>
</dbReference>
<name>A0ABD6DP29_9EURY</name>
<dbReference type="PANTHER" id="PTHR46268:SF6">
    <property type="entry name" value="UNIVERSAL STRESS PROTEIN UP12"/>
    <property type="match status" value="1"/>
</dbReference>
<gene>
    <name evidence="3" type="ORF">ACFSBL_20480</name>
</gene>
<dbReference type="InterPro" id="IPR014729">
    <property type="entry name" value="Rossmann-like_a/b/a_fold"/>
</dbReference>
<dbReference type="PANTHER" id="PTHR46268">
    <property type="entry name" value="STRESS RESPONSE PROTEIN NHAX"/>
    <property type="match status" value="1"/>
</dbReference>
<protein>
    <submittedName>
        <fullName evidence="3">Universal stress protein</fullName>
    </submittedName>
</protein>
<comment type="similarity">
    <text evidence="1">Belongs to the universal stress protein A family.</text>
</comment>
<evidence type="ECO:0000313" key="3">
    <source>
        <dbReference type="EMBL" id="MFD1648064.1"/>
    </source>
</evidence>
<organism evidence="3 4">
    <name type="scientific">Haloarchaeobius litoreus</name>
    <dbReference type="NCBI Taxonomy" id="755306"/>
    <lineage>
        <taxon>Archaea</taxon>
        <taxon>Methanobacteriati</taxon>
        <taxon>Methanobacteriota</taxon>
        <taxon>Stenosarchaea group</taxon>
        <taxon>Halobacteria</taxon>
        <taxon>Halobacteriales</taxon>
        <taxon>Halorubellaceae</taxon>
        <taxon>Haloarchaeobius</taxon>
    </lineage>
</organism>
<keyword evidence="4" id="KW-1185">Reference proteome</keyword>
<dbReference type="CDD" id="cd00293">
    <property type="entry name" value="USP-like"/>
    <property type="match status" value="2"/>
</dbReference>
<dbReference type="EMBL" id="JBHUDO010000004">
    <property type="protein sequence ID" value="MFD1648064.1"/>
    <property type="molecule type" value="Genomic_DNA"/>
</dbReference>
<evidence type="ECO:0000313" key="4">
    <source>
        <dbReference type="Proteomes" id="UP001597034"/>
    </source>
</evidence>